<name>A0A0F9NXG0_9ZZZZ</name>
<organism evidence="1">
    <name type="scientific">marine sediment metagenome</name>
    <dbReference type="NCBI Taxonomy" id="412755"/>
    <lineage>
        <taxon>unclassified sequences</taxon>
        <taxon>metagenomes</taxon>
        <taxon>ecological metagenomes</taxon>
    </lineage>
</organism>
<evidence type="ECO:0000313" key="1">
    <source>
        <dbReference type="EMBL" id="KKN24200.1"/>
    </source>
</evidence>
<dbReference type="AlphaFoldDB" id="A0A0F9NXG0"/>
<sequence length="236" mass="25829">MATLLSALETRARFHLREATANFWTSAELINYFNEGIQDLEGAILDLSQDHFITIDTTNVSLTADSSTLTGVPSDVFRVVNIEPRDLSSTSATRHVHFTPRDLNHRDFRAARGQTAVAAGEQQDFYYAIINAGAPVAAPTIQVAPQSSSAINLALTYNQTLTVLTASGTNPIPGESDAALIAYTVALAKAKEREDHAPDPEWIAVYSTHKSNLLTRLTPRQVQEPEVVEALYGDYW</sequence>
<reference evidence="1" key="1">
    <citation type="journal article" date="2015" name="Nature">
        <title>Complex archaea that bridge the gap between prokaryotes and eukaryotes.</title>
        <authorList>
            <person name="Spang A."/>
            <person name="Saw J.H."/>
            <person name="Jorgensen S.L."/>
            <person name="Zaremba-Niedzwiedzka K."/>
            <person name="Martijn J."/>
            <person name="Lind A.E."/>
            <person name="van Eijk R."/>
            <person name="Schleper C."/>
            <person name="Guy L."/>
            <person name="Ettema T.J."/>
        </authorList>
    </citation>
    <scope>NUCLEOTIDE SEQUENCE</scope>
</reference>
<dbReference type="EMBL" id="LAZR01002902">
    <property type="protein sequence ID" value="KKN24200.1"/>
    <property type="molecule type" value="Genomic_DNA"/>
</dbReference>
<protein>
    <submittedName>
        <fullName evidence="1">Uncharacterized protein</fullName>
    </submittedName>
</protein>
<proteinExistence type="predicted"/>
<gene>
    <name evidence="1" type="ORF">LCGC14_0897310</name>
</gene>
<comment type="caution">
    <text evidence="1">The sequence shown here is derived from an EMBL/GenBank/DDBJ whole genome shotgun (WGS) entry which is preliminary data.</text>
</comment>
<accession>A0A0F9NXG0</accession>